<feature type="domain" description="Carbohydrate kinase FGGY N-terminal" evidence="4">
    <location>
        <begin position="9"/>
        <end position="217"/>
    </location>
</feature>
<reference evidence="6" key="1">
    <citation type="submission" date="2021-06" db="EMBL/GenBank/DDBJ databases">
        <title>44 bacteria genomes isolated from Dapeng, Shenzhen.</title>
        <authorList>
            <person name="Zheng W."/>
            <person name="Yu S."/>
            <person name="Huang Y."/>
        </authorList>
    </citation>
    <scope>NUCLEOTIDE SEQUENCE</scope>
    <source>
        <strain evidence="6">DP5N28-2</strain>
    </source>
</reference>
<feature type="domain" description="Carbohydrate kinase FGGY C-terminal" evidence="5">
    <location>
        <begin position="251"/>
        <end position="310"/>
    </location>
</feature>
<evidence type="ECO:0000313" key="7">
    <source>
        <dbReference type="Proteomes" id="UP000753961"/>
    </source>
</evidence>
<comment type="caution">
    <text evidence="6">The sequence shown here is derived from an EMBL/GenBank/DDBJ whole genome shotgun (WGS) entry which is preliminary data.</text>
</comment>
<dbReference type="CDD" id="cd07772">
    <property type="entry name" value="ASKHA_NBD_FGGY_NaCK-like"/>
    <property type="match status" value="1"/>
</dbReference>
<dbReference type="Pfam" id="PF21546">
    <property type="entry name" value="FGGY_C_2"/>
    <property type="match status" value="1"/>
</dbReference>
<dbReference type="Proteomes" id="UP000753961">
    <property type="component" value="Unassembled WGS sequence"/>
</dbReference>
<dbReference type="EMBL" id="JAHVHU010000016">
    <property type="protein sequence ID" value="MBY5959640.1"/>
    <property type="molecule type" value="Genomic_DNA"/>
</dbReference>
<accession>A0A953LA79</accession>
<keyword evidence="3 6" id="KW-0418">Kinase</keyword>
<keyword evidence="2" id="KW-0808">Transferase</keyword>
<dbReference type="InterPro" id="IPR050406">
    <property type="entry name" value="FGGY_Carb_Kinase"/>
</dbReference>
<dbReference type="InterPro" id="IPR043129">
    <property type="entry name" value="ATPase_NBD"/>
</dbReference>
<dbReference type="InterPro" id="IPR049382">
    <property type="entry name" value="FGGY_C_2"/>
</dbReference>
<protein>
    <submittedName>
        <fullName evidence="6">Carbohydrate kinase</fullName>
    </submittedName>
</protein>
<dbReference type="PANTHER" id="PTHR43095">
    <property type="entry name" value="SUGAR KINASE"/>
    <property type="match status" value="1"/>
</dbReference>
<proteinExistence type="inferred from homology"/>
<organism evidence="6 7">
    <name type="scientific">Membranihabitans marinus</name>
    <dbReference type="NCBI Taxonomy" id="1227546"/>
    <lineage>
        <taxon>Bacteria</taxon>
        <taxon>Pseudomonadati</taxon>
        <taxon>Bacteroidota</taxon>
        <taxon>Saprospiria</taxon>
        <taxon>Saprospirales</taxon>
        <taxon>Saprospiraceae</taxon>
        <taxon>Membranihabitans</taxon>
    </lineage>
</organism>
<name>A0A953LA79_9BACT</name>
<dbReference type="Pfam" id="PF00370">
    <property type="entry name" value="FGGY_N"/>
    <property type="match status" value="1"/>
</dbReference>
<comment type="similarity">
    <text evidence="1">Belongs to the FGGY kinase family.</text>
</comment>
<keyword evidence="7" id="KW-1185">Reference proteome</keyword>
<gene>
    <name evidence="6" type="ORF">KUV50_15915</name>
</gene>
<dbReference type="GO" id="GO:0005975">
    <property type="term" value="P:carbohydrate metabolic process"/>
    <property type="evidence" value="ECO:0007669"/>
    <property type="project" value="InterPro"/>
</dbReference>
<evidence type="ECO:0000256" key="2">
    <source>
        <dbReference type="ARBA" id="ARBA00022679"/>
    </source>
</evidence>
<dbReference type="InterPro" id="IPR018484">
    <property type="entry name" value="FGGY_N"/>
</dbReference>
<dbReference type="RefSeq" id="WP_222581176.1">
    <property type="nucleotide sequence ID" value="NZ_JAHVHU010000016.1"/>
</dbReference>
<sequence>MNEITVHAVFDIGKTNKKLFLFDDQGEIVWKTSTSFPTTEDEDGFISDDLSAIENWMKETMAHLMDPETGTAAWKIKSVNFSGYGASLVYLDENGDRLPLFINYLKPFPKNLEDRFFENYGPKIQFCQETASPWLGMLNSGLQIFWLKHDKPDWFAKVKYVLHFPQYLSYIFSGEPITEYTSIGCHTGMWDYQKEDYHRWIDGEGLRRLFPALRPSDTWTKSSFQGQPIQVGAGLHDTSASLIPYLTSEKEPFILLSTGTWTLAINPFSDEKLSGEDLQNDCLNNLRINGQQVRTARLFLGREHEIQVTRLSEHYHIEVGDILNLKWDPDTHLKAKETEEFAFDFEHLILNTKEISTKKENNPKEWAVAYYQLMGLLVPLQIEAIKRAAGSQYIPRLIIEGGFVHNEIFIELLHQGLPDWEVGVSTVKGGSARGVFELVKQ</sequence>
<dbReference type="Gene3D" id="3.30.420.40">
    <property type="match status" value="2"/>
</dbReference>
<dbReference type="GO" id="GO:0016301">
    <property type="term" value="F:kinase activity"/>
    <property type="evidence" value="ECO:0007669"/>
    <property type="project" value="UniProtKB-KW"/>
</dbReference>
<dbReference type="AlphaFoldDB" id="A0A953LA79"/>
<evidence type="ECO:0000313" key="6">
    <source>
        <dbReference type="EMBL" id="MBY5959640.1"/>
    </source>
</evidence>
<evidence type="ECO:0000259" key="4">
    <source>
        <dbReference type="Pfam" id="PF00370"/>
    </source>
</evidence>
<evidence type="ECO:0000256" key="3">
    <source>
        <dbReference type="ARBA" id="ARBA00022777"/>
    </source>
</evidence>
<dbReference type="SUPFAM" id="SSF53067">
    <property type="entry name" value="Actin-like ATPase domain"/>
    <property type="match status" value="1"/>
</dbReference>
<evidence type="ECO:0000259" key="5">
    <source>
        <dbReference type="Pfam" id="PF21546"/>
    </source>
</evidence>
<evidence type="ECO:0000256" key="1">
    <source>
        <dbReference type="ARBA" id="ARBA00009156"/>
    </source>
</evidence>